<keyword evidence="2" id="KW-0067">ATP-binding</keyword>
<proteinExistence type="predicted"/>
<dbReference type="InterPro" id="IPR027417">
    <property type="entry name" value="P-loop_NTPase"/>
</dbReference>
<protein>
    <submittedName>
        <fullName evidence="2">ATP-binding protein</fullName>
    </submittedName>
</protein>
<evidence type="ECO:0000259" key="1">
    <source>
        <dbReference type="Pfam" id="PF13191"/>
    </source>
</evidence>
<organism evidence="2 3">
    <name type="scientific">Aeromicrobium ginsengisoli</name>
    <dbReference type="NCBI Taxonomy" id="363867"/>
    <lineage>
        <taxon>Bacteria</taxon>
        <taxon>Bacillati</taxon>
        <taxon>Actinomycetota</taxon>
        <taxon>Actinomycetes</taxon>
        <taxon>Propionibacteriales</taxon>
        <taxon>Nocardioidaceae</taxon>
        <taxon>Aeromicrobium</taxon>
    </lineage>
</organism>
<dbReference type="GO" id="GO:0005524">
    <property type="term" value="F:ATP binding"/>
    <property type="evidence" value="ECO:0007669"/>
    <property type="project" value="UniProtKB-KW"/>
</dbReference>
<dbReference type="Pfam" id="PF13191">
    <property type="entry name" value="AAA_16"/>
    <property type="match status" value="1"/>
</dbReference>
<dbReference type="OrthoDB" id="4775604at2"/>
<comment type="caution">
    <text evidence="2">The sequence shown here is derived from an EMBL/GenBank/DDBJ whole genome shotgun (WGS) entry which is preliminary data.</text>
</comment>
<evidence type="ECO:0000313" key="3">
    <source>
        <dbReference type="Proteomes" id="UP000380867"/>
    </source>
</evidence>
<dbReference type="InterPro" id="IPR041664">
    <property type="entry name" value="AAA_16"/>
</dbReference>
<gene>
    <name evidence="2" type="ORF">ESP70_010910</name>
</gene>
<dbReference type="SUPFAM" id="SSF52540">
    <property type="entry name" value="P-loop containing nucleoside triphosphate hydrolases"/>
    <property type="match status" value="1"/>
</dbReference>
<accession>A0A5M4FER4</accession>
<feature type="domain" description="Orc1-like AAA ATPase" evidence="1">
    <location>
        <begin position="3"/>
        <end position="195"/>
    </location>
</feature>
<dbReference type="EMBL" id="SDPQ02000002">
    <property type="protein sequence ID" value="KAA1397845.1"/>
    <property type="molecule type" value="Genomic_DNA"/>
</dbReference>
<sequence length="914" mass="99713">MDLFGRDGTITALKEVTTGVAVLVGESGVGKSSVLGELANLRDTAPTLLQSYDGALQSALIEQLGRAMLAFVESHPAADASEIAHRVGRAVTGELGRIVAKAALGYVKSKVGAEALESIENVYREVTTDRDVLLEARLTQAADADTIKTLVAICADLTEFVGRVTLYLDRADRLSEGDRALLSDLPELLPEGLSVLAAHTRDDAKQASHVRQLKMRGCQLTELQPLDAEDVKCWLTAEGLEPALVAPVMAVSDGYPLLVDACIPYLKQGDLPPDPPLHDFLTDSTRQSWLALEGQAREFATKLCAFSEPLHPDHVAELLGVDPSVWVSIRGVLLEARIFSESGSTPWFHERRRRVIWGDILNGEDRSRIAASLTPSLLSWIHADETHGLRSPHLALFASLASISANERVTPTILDSILGLSREQVAVMFSLVELSEQSPVDNEYGFVAGRFVQAGAEALLGTDLDAAAEFESLRALQLLIAADSDGEWVLAPAFDSYEGVAGLLGRCVVEFGRRPIIRAASAAFELAIREQISPFVEAHFGIGRPGLSELVKSLSRLGQQPAVPPSLVTTGSVGVRPIYVAATYASWELRDSAKSRITNSTTTIFGDEVTVSGTVDLPIPTLPAQRLLRAAQELSDTDLGIFHGSIPRGRWELKTALDLELRTREFARSHVTQIELLAADVEGGRTLAHGTVDDRTWIVEFESDDPVIREFIAPSDLDIFLNWSTKRDLEKASRTSVHDVSRSIRSLGEWTEHPIAAPLHSMAKAISAFNRPMPNVSIPSNAPDLQEMLEGALKMRHEDALAMWAAGVREESWHPPQTRTHFLVFYPPSPDAWGDHWMVLTAQSEPSDLGVYVRFLDEQPDSMRLDSAGILNYFGETPDLATSHGWSVGAHTVAELLGYKYDSISFWRPDSRSV</sequence>
<keyword evidence="3" id="KW-1185">Reference proteome</keyword>
<dbReference type="Proteomes" id="UP000380867">
    <property type="component" value="Unassembled WGS sequence"/>
</dbReference>
<evidence type="ECO:0000313" key="2">
    <source>
        <dbReference type="EMBL" id="KAA1397845.1"/>
    </source>
</evidence>
<dbReference type="AlphaFoldDB" id="A0A5M4FER4"/>
<dbReference type="RefSeq" id="WP_149689290.1">
    <property type="nucleotide sequence ID" value="NZ_SDPQ02000002.1"/>
</dbReference>
<reference evidence="2" key="1">
    <citation type="submission" date="2019-09" db="EMBL/GenBank/DDBJ databases">
        <authorList>
            <person name="Li J."/>
        </authorList>
    </citation>
    <scope>NUCLEOTIDE SEQUENCE [LARGE SCALE GENOMIC DNA]</scope>
    <source>
        <strain evidence="2">JCM 14732</strain>
    </source>
</reference>
<keyword evidence="2" id="KW-0547">Nucleotide-binding</keyword>
<name>A0A5M4FER4_9ACTN</name>